<dbReference type="EMBL" id="JAUDCL010000012">
    <property type="protein sequence ID" value="MDM8201207.1"/>
    <property type="molecule type" value="Genomic_DNA"/>
</dbReference>
<organism evidence="1 2">
    <name type="scientific">Allofournierella massiliensis</name>
    <dbReference type="NCBI Taxonomy" id="1650663"/>
    <lineage>
        <taxon>Bacteria</taxon>
        <taxon>Bacillati</taxon>
        <taxon>Bacillota</taxon>
        <taxon>Clostridia</taxon>
        <taxon>Eubacteriales</taxon>
        <taxon>Oscillospiraceae</taxon>
        <taxon>Allofournierella</taxon>
    </lineage>
</organism>
<dbReference type="Proteomes" id="UP001529380">
    <property type="component" value="Unassembled WGS sequence"/>
</dbReference>
<reference evidence="1 2" key="2">
    <citation type="submission" date="2023-06" db="EMBL/GenBank/DDBJ databases">
        <title>Identification and characterization of horizontal gene transfer across gut microbiota members of farm animals based on homology search.</title>
        <authorList>
            <person name="Schwarzerova J."/>
            <person name="Nykrynova M."/>
            <person name="Jureckova K."/>
            <person name="Cejkova D."/>
            <person name="Rychlik I."/>
        </authorList>
    </citation>
    <scope>NUCLEOTIDE SEQUENCE [LARGE SCALE GENOMIC DNA]</scope>
    <source>
        <strain evidence="1 2">ET340</strain>
    </source>
</reference>
<dbReference type="RefSeq" id="WP_289599792.1">
    <property type="nucleotide sequence ID" value="NZ_JAUDCL010000012.1"/>
</dbReference>
<keyword evidence="2" id="KW-1185">Reference proteome</keyword>
<evidence type="ECO:0008006" key="3">
    <source>
        <dbReference type="Google" id="ProtNLM"/>
    </source>
</evidence>
<evidence type="ECO:0000313" key="2">
    <source>
        <dbReference type="Proteomes" id="UP001529380"/>
    </source>
</evidence>
<reference evidence="1 2" key="3">
    <citation type="submission" date="2023-06" db="EMBL/GenBank/DDBJ databases">
        <authorList>
            <person name="Zeman M."/>
            <person name="Kubasova T."/>
            <person name="Jahodarova E."/>
            <person name="Nykrynova M."/>
            <person name="Rychlik I."/>
        </authorList>
    </citation>
    <scope>NUCLEOTIDE SEQUENCE [LARGE SCALE GENOMIC DNA]</scope>
    <source>
        <strain evidence="1 2">ET340</strain>
    </source>
</reference>
<protein>
    <recommendedName>
        <fullName evidence="3">YolD-like protein</fullName>
    </recommendedName>
</protein>
<accession>A0ABT7UQP4</accession>
<name>A0ABT7UQP4_9FIRM</name>
<comment type="caution">
    <text evidence="1">The sequence shown here is derived from an EMBL/GenBank/DDBJ whole genome shotgun (WGS) entry which is preliminary data.</text>
</comment>
<sequence>MTNPYEDILYLPHHVSPTRPRMSMEDRAAQFSPFAALVGYDAAIDETARQTEAQIVLTEDRKAELDRVMQQLLRQLDQRPAVQLRYFVPDERKAGGAYVTAVKQIRTFEPTARLLFFTDGTQISLDRIVELEPANIDAGI</sequence>
<gene>
    <name evidence="1" type="ORF">QUW08_07870</name>
</gene>
<reference evidence="2" key="1">
    <citation type="submission" date="2023-06" db="EMBL/GenBank/DDBJ databases">
        <title>Identification and characterization of horizontal gene transfer across gut microbiota members of farm animals based on homology search.</title>
        <authorList>
            <person name="Zeman M."/>
            <person name="Kubasova T."/>
            <person name="Jahodarova E."/>
            <person name="Nykrynova M."/>
            <person name="Rychlik I."/>
        </authorList>
    </citation>
    <scope>NUCLEOTIDE SEQUENCE [LARGE SCALE GENOMIC DNA]</scope>
    <source>
        <strain evidence="2">ET340</strain>
    </source>
</reference>
<proteinExistence type="predicted"/>
<evidence type="ECO:0000313" key="1">
    <source>
        <dbReference type="EMBL" id="MDM8201207.1"/>
    </source>
</evidence>